<evidence type="ECO:0000256" key="1">
    <source>
        <dbReference type="SAM" id="Coils"/>
    </source>
</evidence>
<organism evidence="2">
    <name type="scientific">Mediterraneibacter gnavus</name>
    <name type="common">Ruminococcus gnavus</name>
    <dbReference type="NCBI Taxonomy" id="33038"/>
    <lineage>
        <taxon>Bacteria</taxon>
        <taxon>Bacillati</taxon>
        <taxon>Bacillota</taxon>
        <taxon>Clostridia</taxon>
        <taxon>Lachnospirales</taxon>
        <taxon>Lachnospiraceae</taxon>
        <taxon>Mediterraneibacter</taxon>
    </lineage>
</organism>
<gene>
    <name evidence="2" type="ORF">RGLFYP36_02833</name>
</gene>
<proteinExistence type="predicted"/>
<feature type="coiled-coil region" evidence="1">
    <location>
        <begin position="7"/>
        <end position="48"/>
    </location>
</feature>
<sequence>MARIKNMKTIDLKIAENEEKLRKLKERCDNISAELDQLYEEKKALENQELLQAIMNSSKTRVEILAFLESK</sequence>
<evidence type="ECO:0000313" key="2">
    <source>
        <dbReference type="EMBL" id="VYU71702.1"/>
    </source>
</evidence>
<dbReference type="EMBL" id="CACRUU010000116">
    <property type="protein sequence ID" value="VYU71702.1"/>
    <property type="molecule type" value="Genomic_DNA"/>
</dbReference>
<dbReference type="AlphaFoldDB" id="A0A6N3H5J3"/>
<accession>A0A6N3H5J3</accession>
<evidence type="ECO:0008006" key="3">
    <source>
        <dbReference type="Google" id="ProtNLM"/>
    </source>
</evidence>
<reference evidence="2" key="1">
    <citation type="submission" date="2019-11" db="EMBL/GenBank/DDBJ databases">
        <authorList>
            <person name="Feng L."/>
        </authorList>
    </citation>
    <scope>NUCLEOTIDE SEQUENCE</scope>
    <source>
        <strain evidence="2">RgnavusLFYP36</strain>
    </source>
</reference>
<keyword evidence="1" id="KW-0175">Coiled coil</keyword>
<name>A0A6N3H5J3_MEDGN</name>
<protein>
    <recommendedName>
        <fullName evidence="3">DUF4315 family protein</fullName>
    </recommendedName>
</protein>
<dbReference type="RefSeq" id="WP_201890878.1">
    <property type="nucleotide sequence ID" value="NZ_CACRUU010000116.1"/>
</dbReference>